<keyword evidence="3" id="KW-1185">Reference proteome</keyword>
<dbReference type="Gene3D" id="3.40.50.1820">
    <property type="entry name" value="alpha/beta hydrolase"/>
    <property type="match status" value="1"/>
</dbReference>
<dbReference type="SUPFAM" id="SSF53474">
    <property type="entry name" value="alpha/beta-Hydrolases"/>
    <property type="match status" value="1"/>
</dbReference>
<organism evidence="2 3">
    <name type="scientific">Isoptericola cucumis</name>
    <dbReference type="NCBI Taxonomy" id="1776856"/>
    <lineage>
        <taxon>Bacteria</taxon>
        <taxon>Bacillati</taxon>
        <taxon>Actinomycetota</taxon>
        <taxon>Actinomycetes</taxon>
        <taxon>Micrococcales</taxon>
        <taxon>Promicromonosporaceae</taxon>
        <taxon>Isoptericola</taxon>
    </lineage>
</organism>
<feature type="transmembrane region" description="Helical" evidence="1">
    <location>
        <begin position="442"/>
        <end position="461"/>
    </location>
</feature>
<keyword evidence="1" id="KW-1133">Transmembrane helix</keyword>
<evidence type="ECO:0008006" key="4">
    <source>
        <dbReference type="Google" id="ProtNLM"/>
    </source>
</evidence>
<reference evidence="3" key="1">
    <citation type="journal article" date="2019" name="Int. J. Syst. Evol. Microbiol.">
        <title>The Global Catalogue of Microorganisms (GCM) 10K type strain sequencing project: providing services to taxonomists for standard genome sequencing and annotation.</title>
        <authorList>
            <consortium name="The Broad Institute Genomics Platform"/>
            <consortium name="The Broad Institute Genome Sequencing Center for Infectious Disease"/>
            <person name="Wu L."/>
            <person name="Ma J."/>
        </authorList>
    </citation>
    <scope>NUCLEOTIDE SEQUENCE [LARGE SCALE GENOMIC DNA]</scope>
    <source>
        <strain evidence="3">CCM 8653</strain>
    </source>
</reference>
<accession>A0ABQ2B6J8</accession>
<keyword evidence="1" id="KW-0472">Membrane</keyword>
<feature type="transmembrane region" description="Helical" evidence="1">
    <location>
        <begin position="356"/>
        <end position="381"/>
    </location>
</feature>
<dbReference type="PANTHER" id="PTHR43265">
    <property type="entry name" value="ESTERASE ESTD"/>
    <property type="match status" value="1"/>
</dbReference>
<name>A0ABQ2B6J8_9MICO</name>
<keyword evidence="1" id="KW-0812">Transmembrane</keyword>
<dbReference type="EMBL" id="BMDG01000003">
    <property type="protein sequence ID" value="GGI06505.1"/>
    <property type="molecule type" value="Genomic_DNA"/>
</dbReference>
<feature type="transmembrane region" description="Helical" evidence="1">
    <location>
        <begin position="402"/>
        <end position="430"/>
    </location>
</feature>
<evidence type="ECO:0000313" key="3">
    <source>
        <dbReference type="Proteomes" id="UP000632535"/>
    </source>
</evidence>
<dbReference type="PANTHER" id="PTHR43265:SF1">
    <property type="entry name" value="ESTERASE ESTD"/>
    <property type="match status" value="1"/>
</dbReference>
<gene>
    <name evidence="2" type="ORF">GCM10007368_11500</name>
</gene>
<evidence type="ECO:0000313" key="2">
    <source>
        <dbReference type="EMBL" id="GGI06505.1"/>
    </source>
</evidence>
<dbReference type="Proteomes" id="UP000632535">
    <property type="component" value="Unassembled WGS sequence"/>
</dbReference>
<proteinExistence type="predicted"/>
<feature type="transmembrane region" description="Helical" evidence="1">
    <location>
        <begin position="509"/>
        <end position="530"/>
    </location>
</feature>
<dbReference type="InterPro" id="IPR053145">
    <property type="entry name" value="AB_hydrolase_Est10"/>
</dbReference>
<evidence type="ECO:0000256" key="1">
    <source>
        <dbReference type="SAM" id="Phobius"/>
    </source>
</evidence>
<protein>
    <recommendedName>
        <fullName evidence="4">Peptidase S9 prolyl oligopeptidase catalytic domain-containing protein</fullName>
    </recommendedName>
</protein>
<dbReference type="InterPro" id="IPR029058">
    <property type="entry name" value="AB_hydrolase_fold"/>
</dbReference>
<sequence>MGLALVGAVAGPQWDPVPVSDHLVPATSDTTVHGASDPGAVGEVGEFEVRETPVSIPLDGTEVGGLLRQPLDAQGEVLGGRPGLVYVHGAGTGKSTEAFVESATALASAGVVTLVPDKRLDTYTTRDRDYVAMAADYERSVDLLRATDGVDADRVGVYGESEGTWIVPIMQAQDPAIATTVLVSAPVVPPRQQAAFAVDNYLRNTGVPDQVFRAIPRAVGMQLPGGGFDYADFDVRPWLEQQTAPVLMAYGAADPSMPVEQGARQVIADTAVGGDDAPVTVRFYADANHGINVPTPTPGGGTEMHLHPDFARDVATWVQGMPGTADAEPRIAGAQPNQLYLASAVPQPLWWGNGDIVVGGVLVGVGLLVAGPLVWIVHALVRRVVRPRSAVPAPRLGRGLRTALAGLGAGSVATMVALVVYLLAVAQLALDYQRDDLVVQGGWVGVRLLGVATAVAAALVLRRVVDGRAARRAALAAGADTGPDGEGPAPAAGETPDHVVVARGWPAHLTFWCVVVGSLALLLTLAYWGVYQLGI</sequence>
<comment type="caution">
    <text evidence="2">The sequence shown here is derived from an EMBL/GenBank/DDBJ whole genome shotgun (WGS) entry which is preliminary data.</text>
</comment>